<dbReference type="GO" id="GO:0016740">
    <property type="term" value="F:transferase activity"/>
    <property type="evidence" value="ECO:0007669"/>
    <property type="project" value="UniProtKB-KW"/>
</dbReference>
<gene>
    <name evidence="5" type="ordered locus">SSP0064</name>
</gene>
<protein>
    <recommendedName>
        <fullName evidence="2">Putative glycosyltransferase TagX</fullName>
    </recommendedName>
    <alternativeName>
        <fullName evidence="3">Teichoic acid biosynthesis protein X</fullName>
    </alternativeName>
</protein>
<accession>Q4A117</accession>
<dbReference type="PANTHER" id="PTHR43685:SF2">
    <property type="entry name" value="GLYCOSYLTRANSFERASE 2-LIKE DOMAIN-CONTAINING PROTEIN"/>
    <property type="match status" value="1"/>
</dbReference>
<dbReference type="InterPro" id="IPR029044">
    <property type="entry name" value="Nucleotide-diphossugar_trans"/>
</dbReference>
<dbReference type="PATRIC" id="fig|342451.11.peg.64"/>
<dbReference type="eggNOG" id="COG0463">
    <property type="taxonomic scope" value="Bacteria"/>
</dbReference>
<evidence type="ECO:0000259" key="4">
    <source>
        <dbReference type="Pfam" id="PF00535"/>
    </source>
</evidence>
<dbReference type="Pfam" id="PF00535">
    <property type="entry name" value="Glycos_transf_2"/>
    <property type="match status" value="1"/>
</dbReference>
<organism evidence="5 6">
    <name type="scientific">Staphylococcus saprophyticus subsp. saprophyticus (strain ATCC 15305 / DSM 20229 / NCIMB 8711 / NCTC 7292 / S-41)</name>
    <dbReference type="NCBI Taxonomy" id="342451"/>
    <lineage>
        <taxon>Bacteria</taxon>
        <taxon>Bacillati</taxon>
        <taxon>Bacillota</taxon>
        <taxon>Bacilli</taxon>
        <taxon>Bacillales</taxon>
        <taxon>Staphylococcaceae</taxon>
        <taxon>Staphylococcus</taxon>
    </lineage>
</organism>
<dbReference type="HOGENOM" id="CLU_025996_0_3_9"/>
<dbReference type="SUPFAM" id="SSF53448">
    <property type="entry name" value="Nucleotide-diphospho-sugar transferases"/>
    <property type="match status" value="1"/>
</dbReference>
<dbReference type="Gene3D" id="3.90.550.10">
    <property type="entry name" value="Spore Coat Polysaccharide Biosynthesis Protein SpsA, Chain A"/>
    <property type="match status" value="1"/>
</dbReference>
<dbReference type="InterPro" id="IPR001173">
    <property type="entry name" value="Glyco_trans_2-like"/>
</dbReference>
<evidence type="ECO:0000313" key="5">
    <source>
        <dbReference type="EMBL" id="BAE17209.1"/>
    </source>
</evidence>
<keyword evidence="6" id="KW-1185">Reference proteome</keyword>
<dbReference type="CDD" id="cd00761">
    <property type="entry name" value="Glyco_tranf_GTA_type"/>
    <property type="match status" value="1"/>
</dbReference>
<dbReference type="InterPro" id="IPR050834">
    <property type="entry name" value="Glycosyltransf_2"/>
</dbReference>
<dbReference type="GO" id="GO:0019350">
    <property type="term" value="P:teichoic acid biosynthetic process"/>
    <property type="evidence" value="ECO:0007669"/>
    <property type="project" value="UniProtKB-KW"/>
</dbReference>
<name>Q4A117_STAS1</name>
<keyword evidence="5" id="KW-0808">Transferase</keyword>
<sequence>MQNGLVSVIMPLYNNEDYIEKSILSVINQTYENWEILIINDKSVDSSKEIATKYSDIYSNIKLINLKINNGVANARNIGINNARGEYMAFLDSDDEWLPQKLEKQINFMNKNDYNFTCTYYGKMDSENSVLPTVIKPKYSLNYNQILKNNIGNSTAIINVKKLGKFTVPLIKKRNDYALWLKVIKKAKKVHTLEEVLSYHRLHSNSLSSKKLDLIKYHYLVYRNYENLSIVKTISLIIYWSVKTIYKMIRSKIL</sequence>
<dbReference type="GeneID" id="3617269"/>
<dbReference type="OrthoDB" id="396512at2"/>
<evidence type="ECO:0000256" key="3">
    <source>
        <dbReference type="ARBA" id="ARBA00041596"/>
    </source>
</evidence>
<dbReference type="PANTHER" id="PTHR43685">
    <property type="entry name" value="GLYCOSYLTRANSFERASE"/>
    <property type="match status" value="1"/>
</dbReference>
<dbReference type="RefSeq" id="WP_011302065.1">
    <property type="nucleotide sequence ID" value="NC_007350.1"/>
</dbReference>
<proteinExistence type="predicted"/>
<dbReference type="EMBL" id="AP008934">
    <property type="protein sequence ID" value="BAE17209.1"/>
    <property type="molecule type" value="Genomic_DNA"/>
</dbReference>
<evidence type="ECO:0000256" key="2">
    <source>
        <dbReference type="ARBA" id="ARBA00040220"/>
    </source>
</evidence>
<dbReference type="CAZy" id="GT2">
    <property type="family name" value="Glycosyltransferase Family 2"/>
</dbReference>
<dbReference type="KEGG" id="ssp:SSP0064"/>
<evidence type="ECO:0000256" key="1">
    <source>
        <dbReference type="ARBA" id="ARBA00022944"/>
    </source>
</evidence>
<dbReference type="AlphaFoldDB" id="Q4A117"/>
<feature type="domain" description="Glycosyltransferase 2-like" evidence="4">
    <location>
        <begin position="7"/>
        <end position="142"/>
    </location>
</feature>
<keyword evidence="1" id="KW-0777">Teichoic acid biosynthesis</keyword>
<evidence type="ECO:0000313" key="6">
    <source>
        <dbReference type="Proteomes" id="UP000006371"/>
    </source>
</evidence>
<dbReference type="Proteomes" id="UP000006371">
    <property type="component" value="Chromosome"/>
</dbReference>
<reference evidence="5 6" key="1">
    <citation type="journal article" date="2005" name="Proc. Natl. Acad. Sci. U.S.A.">
        <title>Whole genome sequence of Staphylococcus saprophyticus reveals the pathogenesis of uncomplicated urinary tract infection.</title>
        <authorList>
            <person name="Kuroda M."/>
            <person name="Yamashita A."/>
            <person name="Hirakawa H."/>
            <person name="Kumano M."/>
            <person name="Morikawa K."/>
            <person name="Higashide M."/>
            <person name="Maruyama A."/>
            <person name="Inose Y."/>
            <person name="Matoba K."/>
            <person name="Toh H."/>
            <person name="Kuhara S."/>
            <person name="Hattori M."/>
            <person name="Ohta T."/>
        </authorList>
    </citation>
    <scope>NUCLEOTIDE SEQUENCE [LARGE SCALE GENOMIC DNA]</scope>
    <source>
        <strain evidence="6">ATCC 15305 / DSM 20229 / NCIMB 8711 / NCTC 7292 / S-41</strain>
    </source>
</reference>